<keyword evidence="9" id="KW-0539">Nucleus</keyword>
<keyword evidence="8" id="KW-0804">Transcription</keyword>
<dbReference type="InterPro" id="IPR019035">
    <property type="entry name" value="Mediator_Med12"/>
</dbReference>
<evidence type="ECO:0000256" key="9">
    <source>
        <dbReference type="ARBA" id="ARBA00023242"/>
    </source>
</evidence>
<dbReference type="PANTHER" id="PTHR46567:SF1">
    <property type="entry name" value="MEDIATOR OF RNA POLYMERASE II TRANSCRIPTION SUBUNIT 12"/>
    <property type="match status" value="1"/>
</dbReference>
<evidence type="ECO:0000256" key="3">
    <source>
        <dbReference type="ARBA" id="ARBA00011629"/>
    </source>
</evidence>
<feature type="compositionally biased region" description="Basic and acidic residues" evidence="12">
    <location>
        <begin position="72"/>
        <end position="81"/>
    </location>
</feature>
<comment type="subcellular location">
    <subcellularLocation>
        <location evidence="1">Nucleus</location>
    </subcellularLocation>
</comment>
<evidence type="ECO:0000259" key="13">
    <source>
        <dbReference type="SMART" id="SM01281"/>
    </source>
</evidence>
<feature type="region of interest" description="Disordered" evidence="12">
    <location>
        <begin position="138"/>
        <end position="173"/>
    </location>
</feature>
<sequence length="1499" mass="165117">MTSRPAGQRSLSGNNVLQRPQQQHRSLSHQYPSASSTPRKSNEAFVDLTLENTDLTQSRYGSAQPRIGGSRLKLEVTKDSNDAGPFESPRPILDAPSNWKPPATRSRGRPTLHSDLPSSLNSGAEQEREVAALPIRPIPMPMPTRPGQQAPATVANKPKSTPGTSAKKDARPKPYTLEVPSAAPHYTPNGHADFFPWTGNHPEDQFSESVIRQGFYDKTQMTQNETGSAKASIFPSLKHKSGLLTLSSLFTGVLAQRRAYGQITSNSTFKPPPRVTVTDTKREMWLKDLANPTISLRRLSRSIPHGIRGKVLLDQSLSKNIPVERAIWLAKCVGANELRSFRRKGVSGTFAMGGEAKWIRDFTVCVEQFLEGVISLCGEKDFRNKINYAIRLSTTFHAEYLLDREHYMDWLVSSLEGSTQAKLPMWLLIVQIYWKDLLLYRKYARRISAALLGHFTEILALEDVDILGPLLERLDILLRGLLITNPESFVSSKQWTKHRQALLSKFSEDEKASTIVEAIDCRNQRLEVLSLGKPESARQQVIHRLDLVLSEVFVNELPMRLWSLSDDKGMLMKTVLEWATSAYRPGPTKVFAGVRIIRSWGKLGAPITDAVLSFLDSSASQSGRSRAAVYHLVSELARSEHFSVPIYLQWLIACGAMNDNAEVRVDGAFATRLLVELPSHNLSEAMSELRATLLSRAGFDVEEEEAATRACIIGIESSLPNMLTSLEVEDAIQPLGGEDLSRAILASTRTTRSELGLFLRQKVAEHVTKQPISSSRDWDMAKNGGISSITVSELSTIRRYLEMIDDYSMLADVLKLVTSSTDPEVLASVADSLDLHLETFGAIGAVKDLFEVLLARLRVHAEEHDYCPRVMLASLTSLASRIPDYNLIAQQLSQELARSDRKTAADACSPVSDHMAGVLQVEEADFTDEIERVLASGNSMDQATLERLFQRITTRLEESWGKSSEQQRSCALLLTRLRTFDSPQFDKLMALWVHQFKQMMNRPSMTTILGPLISFGCLEFKEVLVDTHAPGSSQSAQIISRNSLEELALAIIPASVPELMTVEESYRLRVKQVHLHRDHAAELLQVIRRALNQPSADGIKSASRLLDDNDARETIQLLVVINSEAISKSLVLPICQTGSPASRAAIDRLTDGLLLPDHGNSASGVIQADAVLSLASDFTLPFCQLKLASTFGLDASSSAENESDQASRLEVFEQAIAAAVASGSTTWASIVPLLNISVAKHLRAQAESQFLSLFPSPKSAASYDLLEDNAALAQARNLLLIVSMTAYSGPTSGTSLAAEIVASLNGMWQLLTNIQYCCLKDTVVNNWLPLLVSFTVTNNSAFESSKSGNEHRAKALLALSALLLELAAFDSDDQVISRLIERMFDLAILMVDTLPDDLRHQCIRGLHQTTWTKQLRYIFSFAPNTSDWLTLSQKDKSGISGAQAGSATPTGAANEGRTADKEKLVHFTLRRWEMLGVGSGLGCENDTSLSLTLFGARKS</sequence>
<comment type="similarity">
    <text evidence="2">Belongs to the Mediator complex subunit 12 family.</text>
</comment>
<evidence type="ECO:0000313" key="15">
    <source>
        <dbReference type="Proteomes" id="UP000256328"/>
    </source>
</evidence>
<evidence type="ECO:0000256" key="2">
    <source>
        <dbReference type="ARBA" id="ARBA00010289"/>
    </source>
</evidence>
<dbReference type="GO" id="GO:0003712">
    <property type="term" value="F:transcription coregulator activity"/>
    <property type="evidence" value="ECO:0007669"/>
    <property type="project" value="InterPro"/>
</dbReference>
<dbReference type="SMART" id="SM01281">
    <property type="entry name" value="Med12"/>
    <property type="match status" value="1"/>
</dbReference>
<dbReference type="GO" id="GO:0006357">
    <property type="term" value="P:regulation of transcription by RNA polymerase II"/>
    <property type="evidence" value="ECO:0007669"/>
    <property type="project" value="InterPro"/>
</dbReference>
<evidence type="ECO:0000256" key="11">
    <source>
        <dbReference type="ARBA" id="ARBA00032010"/>
    </source>
</evidence>
<dbReference type="Proteomes" id="UP000256328">
    <property type="component" value="Unassembled WGS sequence"/>
</dbReference>
<evidence type="ECO:0000256" key="7">
    <source>
        <dbReference type="ARBA" id="ARBA00023159"/>
    </source>
</evidence>
<reference evidence="14 15" key="1">
    <citation type="journal article" date="2018" name="IMA Fungus">
        <title>IMA Genome-F 9: Draft genome sequence of Annulohypoxylon stygium, Aspergillus mulundensis, Berkeleyomyces basicola (syn. Thielaviopsis basicola), Ceratocystis smalleyi, two Cercospora beticola strains, Coleophoma cylindrospora, Fusarium fracticaudum, Phialophora cf. hyalina, and Morchella septimelata.</title>
        <authorList>
            <person name="Wingfield B.D."/>
            <person name="Bills G.F."/>
            <person name="Dong Y."/>
            <person name="Huang W."/>
            <person name="Nel W.J."/>
            <person name="Swalarsk-Parry B.S."/>
            <person name="Vaghefi N."/>
            <person name="Wilken P.M."/>
            <person name="An Z."/>
            <person name="de Beer Z.W."/>
            <person name="De Vos L."/>
            <person name="Chen L."/>
            <person name="Duong T.A."/>
            <person name="Gao Y."/>
            <person name="Hammerbacher A."/>
            <person name="Kikkert J.R."/>
            <person name="Li Y."/>
            <person name="Li H."/>
            <person name="Li K."/>
            <person name="Li Q."/>
            <person name="Liu X."/>
            <person name="Ma X."/>
            <person name="Naidoo K."/>
            <person name="Pethybridge S.J."/>
            <person name="Sun J."/>
            <person name="Steenkamp E.T."/>
            <person name="van der Nest M.A."/>
            <person name="van Wyk S."/>
            <person name="Wingfield M.J."/>
            <person name="Xiong C."/>
            <person name="Yue Q."/>
            <person name="Zhang X."/>
        </authorList>
    </citation>
    <scope>NUCLEOTIDE SEQUENCE [LARGE SCALE GENOMIC DNA]</scope>
    <source>
        <strain evidence="14 15">BP5796</strain>
    </source>
</reference>
<evidence type="ECO:0000256" key="6">
    <source>
        <dbReference type="ARBA" id="ARBA00023015"/>
    </source>
</evidence>
<evidence type="ECO:0000256" key="5">
    <source>
        <dbReference type="ARBA" id="ARBA00022491"/>
    </source>
</evidence>
<dbReference type="EMBL" id="PDLN01000016">
    <property type="protein sequence ID" value="RDW63847.1"/>
    <property type="molecule type" value="Genomic_DNA"/>
</dbReference>
<evidence type="ECO:0000313" key="14">
    <source>
        <dbReference type="EMBL" id="RDW63847.1"/>
    </source>
</evidence>
<dbReference type="Pfam" id="PF09497">
    <property type="entry name" value="Med12"/>
    <property type="match status" value="1"/>
</dbReference>
<dbReference type="InterPro" id="IPR016024">
    <property type="entry name" value="ARM-type_fold"/>
</dbReference>
<keyword evidence="7" id="KW-0010">Activator</keyword>
<dbReference type="SUPFAM" id="SSF48371">
    <property type="entry name" value="ARM repeat"/>
    <property type="match status" value="1"/>
</dbReference>
<proteinExistence type="inferred from homology"/>
<keyword evidence="5" id="KW-0678">Repressor</keyword>
<feature type="compositionally biased region" description="Polar residues" evidence="12">
    <location>
        <begin position="50"/>
        <end position="61"/>
    </location>
</feature>
<keyword evidence="6" id="KW-0805">Transcription regulation</keyword>
<organism evidence="14 15">
    <name type="scientific">Coleophoma crateriformis</name>
    <dbReference type="NCBI Taxonomy" id="565419"/>
    <lineage>
        <taxon>Eukaryota</taxon>
        <taxon>Fungi</taxon>
        <taxon>Dikarya</taxon>
        <taxon>Ascomycota</taxon>
        <taxon>Pezizomycotina</taxon>
        <taxon>Leotiomycetes</taxon>
        <taxon>Helotiales</taxon>
        <taxon>Dermateaceae</taxon>
        <taxon>Coleophoma</taxon>
    </lineage>
</organism>
<evidence type="ECO:0000256" key="12">
    <source>
        <dbReference type="SAM" id="MobiDB-lite"/>
    </source>
</evidence>
<dbReference type="PANTHER" id="PTHR46567">
    <property type="entry name" value="MEDIATOR OF RNA POLYMERASE II TRANSCRIPTION SUBUNIT 12"/>
    <property type="match status" value="1"/>
</dbReference>
<comment type="subunit">
    <text evidence="3">Component of the SRB8-11 complex, which itself associates with the Mediator complex.</text>
</comment>
<evidence type="ECO:0000256" key="8">
    <source>
        <dbReference type="ARBA" id="ARBA00023163"/>
    </source>
</evidence>
<comment type="caution">
    <text evidence="14">The sequence shown here is derived from an EMBL/GenBank/DDBJ whole genome shotgun (WGS) entry which is preliminary data.</text>
</comment>
<accession>A0A3D8QPY9</accession>
<evidence type="ECO:0000256" key="1">
    <source>
        <dbReference type="ARBA" id="ARBA00004123"/>
    </source>
</evidence>
<feature type="region of interest" description="Disordered" evidence="12">
    <location>
        <begin position="1"/>
        <end position="125"/>
    </location>
</feature>
<feature type="compositionally biased region" description="Polar residues" evidence="12">
    <location>
        <begin position="1"/>
        <end position="39"/>
    </location>
</feature>
<protein>
    <recommendedName>
        <fullName evidence="4">Mediator of RNA polymerase II transcription subunit 12</fullName>
    </recommendedName>
    <alternativeName>
        <fullName evidence="11">Mediator complex subunit 12</fullName>
    </alternativeName>
</protein>
<dbReference type="OrthoDB" id="20828at2759"/>
<evidence type="ECO:0000256" key="10">
    <source>
        <dbReference type="ARBA" id="ARBA00025661"/>
    </source>
</evidence>
<dbReference type="InterPro" id="IPR057344">
    <property type="entry name" value="ARM_SRB8"/>
</dbReference>
<feature type="domain" description="Mediator complex subunit Med12" evidence="13">
    <location>
        <begin position="268"/>
        <end position="331"/>
    </location>
</feature>
<dbReference type="GO" id="GO:0016592">
    <property type="term" value="C:mediator complex"/>
    <property type="evidence" value="ECO:0007669"/>
    <property type="project" value="InterPro"/>
</dbReference>
<gene>
    <name evidence="14" type="ORF">BP5796_10349</name>
</gene>
<name>A0A3D8QPY9_9HELO</name>
<dbReference type="Pfam" id="PF25326">
    <property type="entry name" value="ARM_SRB8"/>
    <property type="match status" value="1"/>
</dbReference>
<keyword evidence="15" id="KW-1185">Reference proteome</keyword>
<comment type="function">
    <text evidence="10">Component of the SRB8-11 complex. The SRB8-11 complex is a regulatory module of the Mediator complex which is itself involved in regulation of basal and activated RNA polymerase II-dependent transcription. The SRB8-11 complex may be involved in the transcriptional repression of a subset of genes regulated by Mediator. It may inhibit the association of the Mediator complex with RNA polymerase II to form the holoenzyme complex.</text>
</comment>
<evidence type="ECO:0000256" key="4">
    <source>
        <dbReference type="ARBA" id="ARBA00019622"/>
    </source>
</evidence>